<dbReference type="RefSeq" id="WP_220206395.1">
    <property type="nucleotide sequence ID" value="NZ_BNJK01000001.1"/>
</dbReference>
<evidence type="ECO:0000259" key="1">
    <source>
        <dbReference type="PROSITE" id="PS51831"/>
    </source>
</evidence>
<proteinExistence type="predicted"/>
<keyword evidence="4" id="KW-1185">Reference proteome</keyword>
<sequence length="253" mass="27641">MLINHASLLSLTDRLRRKLSYMSVSNHRRKLICSPILLENNLVTASEMAMLQAFLSSYDHNTYEHAYRIAGTALEVAYSLDLTEEDAGLIYLSALLHDIGKAAIPSAILQKRGPLDEGEQQVMRLHPQIGQHMLAQAGGVFSRLADIVVAHHERWDGQGYPFGLAGEDIPLAGRILAVVDSFDAMTSERAYQEPQSMAVAYAEVERCAGSQYDPRVVAAFLSACDTRTVVNTGLIAAPFGPWLARTNVSALSA</sequence>
<dbReference type="SMART" id="SM00471">
    <property type="entry name" value="HDc"/>
    <property type="match status" value="1"/>
</dbReference>
<evidence type="ECO:0000313" key="3">
    <source>
        <dbReference type="EMBL" id="GHO95729.1"/>
    </source>
</evidence>
<dbReference type="PROSITE" id="PS51832">
    <property type="entry name" value="HD_GYP"/>
    <property type="match status" value="1"/>
</dbReference>
<dbReference type="Gene3D" id="1.10.3210.10">
    <property type="entry name" value="Hypothetical protein af1432"/>
    <property type="match status" value="1"/>
</dbReference>
<feature type="domain" description="HD-GYP" evidence="2">
    <location>
        <begin position="40"/>
        <end position="236"/>
    </location>
</feature>
<comment type="caution">
    <text evidence="3">The sequence shown here is derived from an EMBL/GenBank/DDBJ whole genome shotgun (WGS) entry which is preliminary data.</text>
</comment>
<dbReference type="CDD" id="cd00077">
    <property type="entry name" value="HDc"/>
    <property type="match status" value="1"/>
</dbReference>
<protein>
    <recommendedName>
        <fullName evidence="5">HD-GYP domain-containing protein</fullName>
    </recommendedName>
</protein>
<dbReference type="InterPro" id="IPR006674">
    <property type="entry name" value="HD_domain"/>
</dbReference>
<dbReference type="SUPFAM" id="SSF109604">
    <property type="entry name" value="HD-domain/PDEase-like"/>
    <property type="match status" value="1"/>
</dbReference>
<dbReference type="EMBL" id="BNJK01000001">
    <property type="protein sequence ID" value="GHO95729.1"/>
    <property type="molecule type" value="Genomic_DNA"/>
</dbReference>
<feature type="domain" description="HD" evidence="1">
    <location>
        <begin position="62"/>
        <end position="185"/>
    </location>
</feature>
<organism evidence="3 4">
    <name type="scientific">Reticulibacter mediterranei</name>
    <dbReference type="NCBI Taxonomy" id="2778369"/>
    <lineage>
        <taxon>Bacteria</taxon>
        <taxon>Bacillati</taxon>
        <taxon>Chloroflexota</taxon>
        <taxon>Ktedonobacteria</taxon>
        <taxon>Ktedonobacterales</taxon>
        <taxon>Reticulibacteraceae</taxon>
        <taxon>Reticulibacter</taxon>
    </lineage>
</organism>
<dbReference type="Pfam" id="PF13487">
    <property type="entry name" value="HD_5"/>
    <property type="match status" value="1"/>
</dbReference>
<dbReference type="InterPro" id="IPR052020">
    <property type="entry name" value="Cyclic_di-GMP/3'3'-cGAMP_PDE"/>
</dbReference>
<dbReference type="PANTHER" id="PTHR45228">
    <property type="entry name" value="CYCLIC DI-GMP PHOSPHODIESTERASE TM_0186-RELATED"/>
    <property type="match status" value="1"/>
</dbReference>
<dbReference type="Proteomes" id="UP000597444">
    <property type="component" value="Unassembled WGS sequence"/>
</dbReference>
<dbReference type="AlphaFoldDB" id="A0A8J3IHM3"/>
<dbReference type="InterPro" id="IPR003607">
    <property type="entry name" value="HD/PDEase_dom"/>
</dbReference>
<evidence type="ECO:0008006" key="5">
    <source>
        <dbReference type="Google" id="ProtNLM"/>
    </source>
</evidence>
<reference evidence="3" key="1">
    <citation type="submission" date="2020-10" db="EMBL/GenBank/DDBJ databases">
        <title>Taxonomic study of unclassified bacteria belonging to the class Ktedonobacteria.</title>
        <authorList>
            <person name="Yabe S."/>
            <person name="Wang C.M."/>
            <person name="Zheng Y."/>
            <person name="Sakai Y."/>
            <person name="Cavaletti L."/>
            <person name="Monciardini P."/>
            <person name="Donadio S."/>
        </authorList>
    </citation>
    <scope>NUCLEOTIDE SEQUENCE</scope>
    <source>
        <strain evidence="3">ID150040</strain>
    </source>
</reference>
<evidence type="ECO:0000259" key="2">
    <source>
        <dbReference type="PROSITE" id="PS51832"/>
    </source>
</evidence>
<gene>
    <name evidence="3" type="ORF">KSF_057770</name>
</gene>
<dbReference type="NCBIfam" id="TIGR00277">
    <property type="entry name" value="HDIG"/>
    <property type="match status" value="1"/>
</dbReference>
<evidence type="ECO:0000313" key="4">
    <source>
        <dbReference type="Proteomes" id="UP000597444"/>
    </source>
</evidence>
<name>A0A8J3IHM3_9CHLR</name>
<dbReference type="InterPro" id="IPR006675">
    <property type="entry name" value="HDIG_dom"/>
</dbReference>
<accession>A0A8J3IHM3</accession>
<dbReference type="InterPro" id="IPR037522">
    <property type="entry name" value="HD_GYP_dom"/>
</dbReference>
<dbReference type="PROSITE" id="PS51831">
    <property type="entry name" value="HD"/>
    <property type="match status" value="1"/>
</dbReference>